<evidence type="ECO:0008006" key="4">
    <source>
        <dbReference type="Google" id="ProtNLM"/>
    </source>
</evidence>
<dbReference type="InParanoid" id="A0A1Y2E5U0"/>
<dbReference type="AlphaFoldDB" id="A0A1Y2E5U0"/>
<evidence type="ECO:0000313" key="3">
    <source>
        <dbReference type="Proteomes" id="UP000193467"/>
    </source>
</evidence>
<feature type="region of interest" description="Disordered" evidence="1">
    <location>
        <begin position="1"/>
        <end position="30"/>
    </location>
</feature>
<evidence type="ECO:0000313" key="2">
    <source>
        <dbReference type="EMBL" id="ORY66817.1"/>
    </source>
</evidence>
<feature type="compositionally biased region" description="Low complexity" evidence="1">
    <location>
        <begin position="1"/>
        <end position="11"/>
    </location>
</feature>
<comment type="caution">
    <text evidence="2">The sequence shown here is derived from an EMBL/GenBank/DDBJ whole genome shotgun (WGS) entry which is preliminary data.</text>
</comment>
<organism evidence="2 3">
    <name type="scientific">Leucosporidium creatinivorum</name>
    <dbReference type="NCBI Taxonomy" id="106004"/>
    <lineage>
        <taxon>Eukaryota</taxon>
        <taxon>Fungi</taxon>
        <taxon>Dikarya</taxon>
        <taxon>Basidiomycota</taxon>
        <taxon>Pucciniomycotina</taxon>
        <taxon>Microbotryomycetes</taxon>
        <taxon>Leucosporidiales</taxon>
        <taxon>Leucosporidium</taxon>
    </lineage>
</organism>
<name>A0A1Y2E5U0_9BASI</name>
<gene>
    <name evidence="2" type="ORF">BCR35DRAFT_334551</name>
</gene>
<sequence>MRGRSTSTRGSGSRGRGSGYRGTARRGGFETSPLESKLKLLSLSTSTKCPPLPSDVVYLILRHAAPVKEGPYELSYEARKRLAFLRRASLVCSVWRTEAQAFLWEHVVLCSNDQMKSFLLSVDKDRHTITLRLGVEQPSLLLPLDGALAQKVLAGCRGVRSVELQSIVGLPPQSFSAASLEDLKSLVIEQSVEFEISKSTSIETHALPFALNYPRYVSPRSWTEVPLPLLASLLLSVDKTASLDLKMKDELYNTHDIPFAESDHPVVHLTMSAYGEDVLVALLPFARSAVHLETLTIDLHPNFFFEALPHPLTTLAISEPTNLNWGSVVVLLEQNLASLSELKRLEVVSEAQVSQVNTLQSLCSKRGVVLDVAEPEDPIIVEDPYSPYTSSDCPPPSEDEYYGSGSYGNWWDPYRW</sequence>
<reference evidence="2 3" key="1">
    <citation type="submission" date="2016-07" db="EMBL/GenBank/DDBJ databases">
        <title>Pervasive Adenine N6-methylation of Active Genes in Fungi.</title>
        <authorList>
            <consortium name="DOE Joint Genome Institute"/>
            <person name="Mondo S.J."/>
            <person name="Dannebaum R.O."/>
            <person name="Kuo R.C."/>
            <person name="Labutti K."/>
            <person name="Haridas S."/>
            <person name="Kuo A."/>
            <person name="Salamov A."/>
            <person name="Ahrendt S.R."/>
            <person name="Lipzen A."/>
            <person name="Sullivan W."/>
            <person name="Andreopoulos W.B."/>
            <person name="Clum A."/>
            <person name="Lindquist E."/>
            <person name="Daum C."/>
            <person name="Ramamoorthy G.K."/>
            <person name="Gryganskyi A."/>
            <person name="Culley D."/>
            <person name="Magnuson J.K."/>
            <person name="James T.Y."/>
            <person name="O'Malley M.A."/>
            <person name="Stajich J.E."/>
            <person name="Spatafora J.W."/>
            <person name="Visel A."/>
            <person name="Grigoriev I.V."/>
        </authorList>
    </citation>
    <scope>NUCLEOTIDE SEQUENCE [LARGE SCALE GENOMIC DNA]</scope>
    <source>
        <strain evidence="2 3">62-1032</strain>
    </source>
</reference>
<accession>A0A1Y2E5U0</accession>
<dbReference type="Proteomes" id="UP000193467">
    <property type="component" value="Unassembled WGS sequence"/>
</dbReference>
<proteinExistence type="predicted"/>
<keyword evidence="3" id="KW-1185">Reference proteome</keyword>
<evidence type="ECO:0000256" key="1">
    <source>
        <dbReference type="SAM" id="MobiDB-lite"/>
    </source>
</evidence>
<dbReference type="EMBL" id="MCGR01000062">
    <property type="protein sequence ID" value="ORY66817.1"/>
    <property type="molecule type" value="Genomic_DNA"/>
</dbReference>
<protein>
    <recommendedName>
        <fullName evidence="4">F-box domain-containing protein</fullName>
    </recommendedName>
</protein>